<organism evidence="3 4">
    <name type="scientific">Desulfatibacillum aliphaticivorans</name>
    <dbReference type="NCBI Taxonomy" id="218208"/>
    <lineage>
        <taxon>Bacteria</taxon>
        <taxon>Pseudomonadati</taxon>
        <taxon>Thermodesulfobacteriota</taxon>
        <taxon>Desulfobacteria</taxon>
        <taxon>Desulfobacterales</taxon>
        <taxon>Desulfatibacillaceae</taxon>
        <taxon>Desulfatibacillum</taxon>
    </lineage>
</organism>
<dbReference type="Pfam" id="PF03480">
    <property type="entry name" value="DctP"/>
    <property type="match status" value="1"/>
</dbReference>
<evidence type="ECO:0000256" key="1">
    <source>
        <dbReference type="ARBA" id="ARBA00022729"/>
    </source>
</evidence>
<feature type="signal peptide" evidence="2">
    <location>
        <begin position="1"/>
        <end position="25"/>
    </location>
</feature>
<dbReference type="KEGG" id="dal:Dalk_0236"/>
<dbReference type="Gene3D" id="3.40.190.170">
    <property type="entry name" value="Bacterial extracellular solute-binding protein, family 7"/>
    <property type="match status" value="1"/>
</dbReference>
<keyword evidence="1 2" id="KW-0732">Signal</keyword>
<evidence type="ECO:0000256" key="2">
    <source>
        <dbReference type="SAM" id="SignalP"/>
    </source>
</evidence>
<dbReference type="EMBL" id="CP001322">
    <property type="protein sequence ID" value="ACL01945.1"/>
    <property type="molecule type" value="Genomic_DNA"/>
</dbReference>
<name>B8FMS8_DESAL</name>
<dbReference type="InterPro" id="IPR038404">
    <property type="entry name" value="TRAP_DctP_sf"/>
</dbReference>
<dbReference type="RefSeq" id="WP_012609385.1">
    <property type="nucleotide sequence ID" value="NC_011768.1"/>
</dbReference>
<dbReference type="eggNOG" id="COG1638">
    <property type="taxonomic scope" value="Bacteria"/>
</dbReference>
<dbReference type="CDD" id="cd13670">
    <property type="entry name" value="PBP2_TRAP_Tp0957_like"/>
    <property type="match status" value="1"/>
</dbReference>
<evidence type="ECO:0000313" key="4">
    <source>
        <dbReference type="Proteomes" id="UP000000739"/>
    </source>
</evidence>
<gene>
    <name evidence="3" type="ordered locus">Dalk_0236</name>
</gene>
<dbReference type="NCBIfam" id="NF037995">
    <property type="entry name" value="TRAP_S1"/>
    <property type="match status" value="1"/>
</dbReference>
<accession>B8FMS8</accession>
<dbReference type="InterPro" id="IPR018389">
    <property type="entry name" value="DctP_fam"/>
</dbReference>
<protein>
    <submittedName>
        <fullName evidence="3">TRAP-type C4-dicarboxylate transport system, DctP subunit</fullName>
    </submittedName>
</protein>
<dbReference type="PANTHER" id="PTHR33376">
    <property type="match status" value="1"/>
</dbReference>
<reference evidence="3 4" key="1">
    <citation type="journal article" date="2012" name="Environ. Microbiol.">
        <title>The genome sequence of Desulfatibacillum alkenivorans AK-01: a blueprint for anaerobic alkane oxidation.</title>
        <authorList>
            <person name="Callaghan A.V."/>
            <person name="Morris B.E."/>
            <person name="Pereira I.A."/>
            <person name="McInerney M.J."/>
            <person name="Austin R.N."/>
            <person name="Groves J.T."/>
            <person name="Kukor J.J."/>
            <person name="Suflita J.M."/>
            <person name="Young L.Y."/>
            <person name="Zylstra G.J."/>
            <person name="Wawrik B."/>
        </authorList>
    </citation>
    <scope>NUCLEOTIDE SEQUENCE [LARGE SCALE GENOMIC DNA]</scope>
    <source>
        <strain evidence="3 4">AK-01</strain>
    </source>
</reference>
<evidence type="ECO:0000313" key="3">
    <source>
        <dbReference type="EMBL" id="ACL01945.1"/>
    </source>
</evidence>
<sequence>MLCKRLLLSVAAAMLLLGGIGQGRAETGAEKPKYVWKYATLAPNGIGWAVHIQDLLLPMVQERTNGEVRVKIYWGGVMGDDEDILKKMRIGQLNGAGLSGQGVTMAVPEMTVLELPFLFRNYDEVDYIREQMMPEFDSLAEKHGLFLVGLIDQDFDQIYSVKYPMNKLENFEKSTFTCWYGDLEANMLKALGASAVPVNVPEISTSLRQGVVDANIGPAIWQVGSQMYSVYKYVNTSKIRYSPALMIQRKEDFEASEEVKAYKEAILEERSKFVRQFTERVRVDNQKCLDAMLKYGLILAQASDEDMKMIAERTRPVWDEMAGVLYPRELLDELLEHLAEFREEN</sequence>
<dbReference type="GO" id="GO:0055085">
    <property type="term" value="P:transmembrane transport"/>
    <property type="evidence" value="ECO:0007669"/>
    <property type="project" value="InterPro"/>
</dbReference>
<dbReference type="AlphaFoldDB" id="B8FMS8"/>
<feature type="chain" id="PRO_5002869564" evidence="2">
    <location>
        <begin position="26"/>
        <end position="345"/>
    </location>
</feature>
<proteinExistence type="predicted"/>
<dbReference type="HOGENOM" id="CLU_036176_6_0_7"/>
<keyword evidence="4" id="KW-1185">Reference proteome</keyword>
<dbReference type="Proteomes" id="UP000000739">
    <property type="component" value="Chromosome"/>
</dbReference>
<dbReference type="PANTHER" id="PTHR33376:SF4">
    <property type="entry name" value="SIALIC ACID-BINDING PERIPLASMIC PROTEIN SIAP"/>
    <property type="match status" value="1"/>
</dbReference>